<dbReference type="PROSITE" id="PS51186">
    <property type="entry name" value="GNAT"/>
    <property type="match status" value="1"/>
</dbReference>
<dbReference type="PANTHER" id="PTHR43610">
    <property type="entry name" value="BLL6696 PROTEIN"/>
    <property type="match status" value="1"/>
</dbReference>
<feature type="domain" description="N-acetyltransferase" evidence="2">
    <location>
        <begin position="39"/>
        <end position="200"/>
    </location>
</feature>
<accession>A0ABS2CHH9</accession>
<evidence type="ECO:0000259" key="2">
    <source>
        <dbReference type="PROSITE" id="PS51186"/>
    </source>
</evidence>
<gene>
    <name evidence="3" type="ORF">JQN70_02935</name>
</gene>
<dbReference type="Gene3D" id="3.40.630.30">
    <property type="match status" value="1"/>
</dbReference>
<dbReference type="PANTHER" id="PTHR43610:SF1">
    <property type="entry name" value="N-ACETYLTRANSFERASE DOMAIN-CONTAINING PROTEIN"/>
    <property type="match status" value="1"/>
</dbReference>
<comment type="caution">
    <text evidence="3">The sequence shown here is derived from an EMBL/GenBank/DDBJ whole genome shotgun (WGS) entry which is preliminary data.</text>
</comment>
<protein>
    <submittedName>
        <fullName evidence="3">GNAT family N-acetyltransferase</fullName>
    </submittedName>
</protein>
<name>A0ABS2CHH9_9MICO</name>
<evidence type="ECO:0000256" key="1">
    <source>
        <dbReference type="SAM" id="MobiDB-lite"/>
    </source>
</evidence>
<dbReference type="SUPFAM" id="SSF55729">
    <property type="entry name" value="Acyl-CoA N-acyltransferases (Nat)"/>
    <property type="match status" value="1"/>
</dbReference>
<feature type="region of interest" description="Disordered" evidence="1">
    <location>
        <begin position="1"/>
        <end position="29"/>
    </location>
</feature>
<organism evidence="3 4">
    <name type="scientific">Phycicoccus sonneratiae</name>
    <dbReference type="NCBI Taxonomy" id="2807628"/>
    <lineage>
        <taxon>Bacteria</taxon>
        <taxon>Bacillati</taxon>
        <taxon>Actinomycetota</taxon>
        <taxon>Actinomycetes</taxon>
        <taxon>Micrococcales</taxon>
        <taxon>Intrasporangiaceae</taxon>
        <taxon>Phycicoccus</taxon>
    </lineage>
</organism>
<reference evidence="3" key="1">
    <citation type="submission" date="2021-02" db="EMBL/GenBank/DDBJ databases">
        <title>Phycicoccus sp. MQZ13P-5T, whole genome shotgun sequence.</title>
        <authorList>
            <person name="Tuo L."/>
        </authorList>
    </citation>
    <scope>NUCLEOTIDE SEQUENCE</scope>
    <source>
        <strain evidence="3">MQZ13P-5</strain>
    </source>
</reference>
<evidence type="ECO:0000313" key="4">
    <source>
        <dbReference type="Proteomes" id="UP001430172"/>
    </source>
</evidence>
<dbReference type="Pfam" id="PF13302">
    <property type="entry name" value="Acetyltransf_3"/>
    <property type="match status" value="1"/>
</dbReference>
<sequence length="214" mass="23071">MLRRDRDRGRTSGADRTPGGADEAPSPFAAKPTLVGDLVTLRPVTAEDADVLDRVVREDDEIAVLTGSVHDSTAPLPATDPQRLREIYGAWAVADDRLVLAVLDNVDGSVVGEVVLNDWDSGNRSCGFRTFVGAAGRGRGLGTEATRLVVEHGLGSMGLHRIRLEVYDTNPRARHVYEKVGFVHEGTGREALLLDGRWVDVHFMAVLADPAVSP</sequence>
<dbReference type="EMBL" id="JAFDVD010000004">
    <property type="protein sequence ID" value="MBM6399335.1"/>
    <property type="molecule type" value="Genomic_DNA"/>
</dbReference>
<evidence type="ECO:0000313" key="3">
    <source>
        <dbReference type="EMBL" id="MBM6399335.1"/>
    </source>
</evidence>
<feature type="compositionally biased region" description="Basic and acidic residues" evidence="1">
    <location>
        <begin position="1"/>
        <end position="10"/>
    </location>
</feature>
<dbReference type="Proteomes" id="UP001430172">
    <property type="component" value="Unassembled WGS sequence"/>
</dbReference>
<keyword evidence="4" id="KW-1185">Reference proteome</keyword>
<dbReference type="InterPro" id="IPR016181">
    <property type="entry name" value="Acyl_CoA_acyltransferase"/>
</dbReference>
<dbReference type="InterPro" id="IPR000182">
    <property type="entry name" value="GNAT_dom"/>
</dbReference>
<proteinExistence type="predicted"/>